<evidence type="ECO:0000313" key="3">
    <source>
        <dbReference type="WBParaSite" id="scaffold26408_cov163.g20489"/>
    </source>
</evidence>
<accession>A0A915M131</accession>
<reference evidence="3" key="1">
    <citation type="submission" date="2022-11" db="UniProtKB">
        <authorList>
            <consortium name="WormBaseParasite"/>
        </authorList>
    </citation>
    <scope>IDENTIFICATION</scope>
</reference>
<organism evidence="2 3">
    <name type="scientific">Meloidogyne javanica</name>
    <name type="common">Root-knot nematode worm</name>
    <dbReference type="NCBI Taxonomy" id="6303"/>
    <lineage>
        <taxon>Eukaryota</taxon>
        <taxon>Metazoa</taxon>
        <taxon>Ecdysozoa</taxon>
        <taxon>Nematoda</taxon>
        <taxon>Chromadorea</taxon>
        <taxon>Rhabditida</taxon>
        <taxon>Tylenchina</taxon>
        <taxon>Tylenchomorpha</taxon>
        <taxon>Tylenchoidea</taxon>
        <taxon>Meloidogynidae</taxon>
        <taxon>Meloidogyninae</taxon>
        <taxon>Meloidogyne</taxon>
        <taxon>Meloidogyne incognita group</taxon>
    </lineage>
</organism>
<keyword evidence="2" id="KW-1185">Reference proteome</keyword>
<dbReference type="WBParaSite" id="scaffold26408_cov163.g20489">
    <property type="protein sequence ID" value="scaffold26408_cov163.g20489"/>
    <property type="gene ID" value="scaffold26408_cov163.g20489"/>
</dbReference>
<proteinExistence type="predicted"/>
<evidence type="ECO:0000313" key="2">
    <source>
        <dbReference type="Proteomes" id="UP000887561"/>
    </source>
</evidence>
<sequence>MWKEVMNQKETVRKQRSADYEQIRIRRQYDSAVKGGSSQSSQCPAVNGKKNLIGLDGEPGTAGLPGGGASAGGGGAEGGYGQAAPVAQTCGKCPAGPPGLPGYKGKRGPR</sequence>
<feature type="region of interest" description="Disordered" evidence="1">
    <location>
        <begin position="31"/>
        <end position="110"/>
    </location>
</feature>
<evidence type="ECO:0000256" key="1">
    <source>
        <dbReference type="SAM" id="MobiDB-lite"/>
    </source>
</evidence>
<dbReference type="AlphaFoldDB" id="A0A915M131"/>
<protein>
    <submittedName>
        <fullName evidence="3">Uncharacterized protein</fullName>
    </submittedName>
</protein>
<feature type="compositionally biased region" description="Gly residues" evidence="1">
    <location>
        <begin position="63"/>
        <end position="81"/>
    </location>
</feature>
<name>A0A915M131_MELJA</name>
<dbReference type="Proteomes" id="UP000887561">
    <property type="component" value="Unplaced"/>
</dbReference>